<dbReference type="EMBL" id="NBSH01000003">
    <property type="protein sequence ID" value="ORX38998.1"/>
    <property type="molecule type" value="Genomic_DNA"/>
</dbReference>
<name>A0A1Y1ULS3_9TREE</name>
<dbReference type="Proteomes" id="UP000193218">
    <property type="component" value="Unassembled WGS sequence"/>
</dbReference>
<comment type="caution">
    <text evidence="1">The sequence shown here is derived from an EMBL/GenBank/DDBJ whole genome shotgun (WGS) entry which is preliminary data.</text>
</comment>
<evidence type="ECO:0000313" key="1">
    <source>
        <dbReference type="EMBL" id="ORX38998.1"/>
    </source>
</evidence>
<proteinExistence type="predicted"/>
<accession>A0A1Y1ULS3</accession>
<sequence>MVFTRSKTRLMKAGEGSIVPTTLPNLNRTEGQVSVDENKLSSRPVRSLPLEIMNMVVTILYAKNEMDALANLSRLNNSFYDLVTPRLYHVVRLSDSVSFHLFLSSREALSQRLISTGIGKGKSRENLEYPRPREPPAIEHLEIHMAAWTGSERLFDGIDLAFIAKQYEMDIVENVEKKPFDISTLFIRLNRVCRASFAEFKRIANLFQPLHFSWRADDIYEHGSYTDMIAFQLQWMFMDKFIRNSFTYSPRVRSVDMPLCRSYRTSSKTRRLVFPDQFRDRISDMPKCKIVGFFLAISAVSSLNPPGAVHEDPRPTYILCNFAKEEREEIKKVICHTTRCWMLDKTPPSCHFIEDRSLSNMNAAAWRDWLEEDYWGDSSALDDPVSGDKQA</sequence>
<dbReference type="AlphaFoldDB" id="A0A1Y1ULS3"/>
<evidence type="ECO:0000313" key="2">
    <source>
        <dbReference type="Proteomes" id="UP000193218"/>
    </source>
</evidence>
<protein>
    <submittedName>
        <fullName evidence="1">Uncharacterized protein</fullName>
    </submittedName>
</protein>
<dbReference type="InParanoid" id="A0A1Y1ULS3"/>
<reference evidence="1 2" key="1">
    <citation type="submission" date="2017-03" db="EMBL/GenBank/DDBJ databases">
        <title>Widespread Adenine N6-methylation of Active Genes in Fungi.</title>
        <authorList>
            <consortium name="DOE Joint Genome Institute"/>
            <person name="Mondo S.J."/>
            <person name="Dannebaum R.O."/>
            <person name="Kuo R.C."/>
            <person name="Louie K.B."/>
            <person name="Bewick A.J."/>
            <person name="Labutti K."/>
            <person name="Haridas S."/>
            <person name="Kuo A."/>
            <person name="Salamov A."/>
            <person name="Ahrendt S.R."/>
            <person name="Lau R."/>
            <person name="Bowen B.P."/>
            <person name="Lipzen A."/>
            <person name="Sullivan W."/>
            <person name="Andreopoulos W.B."/>
            <person name="Clum A."/>
            <person name="Lindquist E."/>
            <person name="Daum C."/>
            <person name="Northen T.R."/>
            <person name="Ramamoorthy G."/>
            <person name="Schmitz R.J."/>
            <person name="Gryganskyi A."/>
            <person name="Culley D."/>
            <person name="Magnuson J."/>
            <person name="James T.Y."/>
            <person name="O'Malley M.A."/>
            <person name="Stajich J.E."/>
            <person name="Spatafora J.W."/>
            <person name="Visel A."/>
            <person name="Grigoriev I.V."/>
        </authorList>
    </citation>
    <scope>NUCLEOTIDE SEQUENCE [LARGE SCALE GENOMIC DNA]</scope>
    <source>
        <strain evidence="1 2">NRRL Y-17943</strain>
    </source>
</reference>
<gene>
    <name evidence="1" type="ORF">BD324DRAFT_303544</name>
</gene>
<dbReference type="GeneID" id="33554243"/>
<organism evidence="1 2">
    <name type="scientific">Kockovaella imperatae</name>
    <dbReference type="NCBI Taxonomy" id="4999"/>
    <lineage>
        <taxon>Eukaryota</taxon>
        <taxon>Fungi</taxon>
        <taxon>Dikarya</taxon>
        <taxon>Basidiomycota</taxon>
        <taxon>Agaricomycotina</taxon>
        <taxon>Tremellomycetes</taxon>
        <taxon>Tremellales</taxon>
        <taxon>Cuniculitremaceae</taxon>
        <taxon>Kockovaella</taxon>
    </lineage>
</organism>
<keyword evidence="2" id="KW-1185">Reference proteome</keyword>
<dbReference type="RefSeq" id="XP_021872861.1">
    <property type="nucleotide sequence ID" value="XM_022012435.1"/>
</dbReference>